<dbReference type="AlphaFoldDB" id="A0A7K2IZJ6"/>
<protein>
    <submittedName>
        <fullName evidence="2">Phosphotransferase</fullName>
    </submittedName>
</protein>
<dbReference type="Pfam" id="PF01636">
    <property type="entry name" value="APH"/>
    <property type="match status" value="1"/>
</dbReference>
<dbReference type="PANTHER" id="PTHR21310">
    <property type="entry name" value="AMINOGLYCOSIDE PHOSPHOTRANSFERASE-RELATED-RELATED"/>
    <property type="match status" value="1"/>
</dbReference>
<evidence type="ECO:0000313" key="2">
    <source>
        <dbReference type="EMBL" id="MYR35244.1"/>
    </source>
</evidence>
<dbReference type="GO" id="GO:0016740">
    <property type="term" value="F:transferase activity"/>
    <property type="evidence" value="ECO:0007669"/>
    <property type="project" value="UniProtKB-KW"/>
</dbReference>
<dbReference type="Proteomes" id="UP000467124">
    <property type="component" value="Unassembled WGS sequence"/>
</dbReference>
<evidence type="ECO:0000259" key="1">
    <source>
        <dbReference type="Pfam" id="PF01636"/>
    </source>
</evidence>
<reference evidence="2 3" key="1">
    <citation type="journal article" date="2019" name="Nat. Commun.">
        <title>The antimicrobial potential of Streptomyces from insect microbiomes.</title>
        <authorList>
            <person name="Chevrette M.G."/>
            <person name="Carlson C.M."/>
            <person name="Ortega H.E."/>
            <person name="Thomas C."/>
            <person name="Ananiev G.E."/>
            <person name="Barns K.J."/>
            <person name="Book A.J."/>
            <person name="Cagnazzo J."/>
            <person name="Carlos C."/>
            <person name="Flanigan W."/>
            <person name="Grubbs K.J."/>
            <person name="Horn H.A."/>
            <person name="Hoffmann F.M."/>
            <person name="Klassen J.L."/>
            <person name="Knack J.J."/>
            <person name="Lewin G.R."/>
            <person name="McDonald B.R."/>
            <person name="Muller L."/>
            <person name="Melo W.G.P."/>
            <person name="Pinto-Tomas A.A."/>
            <person name="Schmitz A."/>
            <person name="Wendt-Pienkowski E."/>
            <person name="Wildman S."/>
            <person name="Zhao M."/>
            <person name="Zhang F."/>
            <person name="Bugni T.S."/>
            <person name="Andes D.R."/>
            <person name="Pupo M.T."/>
            <person name="Currie C.R."/>
        </authorList>
    </citation>
    <scope>NUCLEOTIDE SEQUENCE [LARGE SCALE GENOMIC DNA]</scope>
    <source>
        <strain evidence="2 3">SID5840</strain>
    </source>
</reference>
<keyword evidence="2" id="KW-0808">Transferase</keyword>
<gene>
    <name evidence="2" type="ORF">GTW20_24015</name>
</gene>
<proteinExistence type="predicted"/>
<feature type="domain" description="Aminoglycoside phosphotransferase" evidence="1">
    <location>
        <begin position="37"/>
        <end position="270"/>
    </location>
</feature>
<name>A0A7K2IZJ6_9ACTN</name>
<dbReference type="InterPro" id="IPR051678">
    <property type="entry name" value="AGP_Transferase"/>
</dbReference>
<dbReference type="InterPro" id="IPR002575">
    <property type="entry name" value="Aminoglycoside_PTrfase"/>
</dbReference>
<dbReference type="SUPFAM" id="SSF56112">
    <property type="entry name" value="Protein kinase-like (PK-like)"/>
    <property type="match status" value="1"/>
</dbReference>
<dbReference type="RefSeq" id="WP_161111969.1">
    <property type="nucleotide sequence ID" value="NZ_WWHY01000001.1"/>
</dbReference>
<sequence length="312" mass="34406">MTTDPTTAYTAWGHPHHHLLGRGMEGTVHALGPGPLGDHLIAKAWHHRTETDLRPLQAFHDELAAQHPPFATPRILHIRHHHDTTITLEPHLPGTPLDTLHRQGTLTRTQVQDATTHVLNALAHTTAGPATKALTALDEPHPLWRDHTTWPQALTALIDRRTTRFAHPLRAALPDLDTLHAALRRRLSHLPAEPPRIVHGDLCPPNILATDQGTPTAVLDWGFLTTAADPLFDTATAAGFHDMYGPHAREHDDALLTRWTGTSGPERERALLYRAAYALISANAYSDTGADGHFLWCVRTFERADVRAVLGV</sequence>
<evidence type="ECO:0000313" key="3">
    <source>
        <dbReference type="Proteomes" id="UP000467124"/>
    </source>
</evidence>
<dbReference type="EMBL" id="WWHY01000001">
    <property type="protein sequence ID" value="MYR35244.1"/>
    <property type="molecule type" value="Genomic_DNA"/>
</dbReference>
<dbReference type="Gene3D" id="3.90.1200.10">
    <property type="match status" value="1"/>
</dbReference>
<organism evidence="2 3">
    <name type="scientific">Nocardiopsis alba</name>
    <dbReference type="NCBI Taxonomy" id="53437"/>
    <lineage>
        <taxon>Bacteria</taxon>
        <taxon>Bacillati</taxon>
        <taxon>Actinomycetota</taxon>
        <taxon>Actinomycetes</taxon>
        <taxon>Streptosporangiales</taxon>
        <taxon>Nocardiopsidaceae</taxon>
        <taxon>Nocardiopsis</taxon>
    </lineage>
</organism>
<accession>A0A7K2IZJ6</accession>
<dbReference type="InterPro" id="IPR011009">
    <property type="entry name" value="Kinase-like_dom_sf"/>
</dbReference>
<comment type="caution">
    <text evidence="2">The sequence shown here is derived from an EMBL/GenBank/DDBJ whole genome shotgun (WGS) entry which is preliminary data.</text>
</comment>